<evidence type="ECO:0000313" key="3">
    <source>
        <dbReference type="Proteomes" id="UP000183983"/>
    </source>
</evidence>
<evidence type="ECO:0000313" key="2">
    <source>
        <dbReference type="EMBL" id="SHN11854.1"/>
    </source>
</evidence>
<keyword evidence="1" id="KW-0472">Membrane</keyword>
<evidence type="ECO:0000256" key="1">
    <source>
        <dbReference type="SAM" id="Phobius"/>
    </source>
</evidence>
<feature type="transmembrane region" description="Helical" evidence="1">
    <location>
        <begin position="12"/>
        <end position="38"/>
    </location>
</feature>
<dbReference type="STRING" id="1190415.SAMN05216593_108120"/>
<reference evidence="2 3" key="1">
    <citation type="submission" date="2016-11" db="EMBL/GenBank/DDBJ databases">
        <authorList>
            <person name="Jaros S."/>
            <person name="Januszkiewicz K."/>
            <person name="Wedrychowicz H."/>
        </authorList>
    </citation>
    <scope>NUCLEOTIDE SEQUENCE [LARGE SCALE GENOMIC DNA]</scope>
    <source>
        <strain evidence="2 3">LMG 26898</strain>
    </source>
</reference>
<name>A0A1M7P673_9PSED</name>
<accession>A0A1M7P673</accession>
<organism evidence="2 3">
    <name type="scientific">Pseudomonas asturiensis</name>
    <dbReference type="NCBI Taxonomy" id="1190415"/>
    <lineage>
        <taxon>Bacteria</taxon>
        <taxon>Pseudomonadati</taxon>
        <taxon>Pseudomonadota</taxon>
        <taxon>Gammaproteobacteria</taxon>
        <taxon>Pseudomonadales</taxon>
        <taxon>Pseudomonadaceae</taxon>
        <taxon>Pseudomonas</taxon>
    </lineage>
</organism>
<gene>
    <name evidence="2" type="ORF">SAMN05216593_108120</name>
</gene>
<keyword evidence="1" id="KW-1133">Transmembrane helix</keyword>
<dbReference type="Proteomes" id="UP000183983">
    <property type="component" value="Unassembled WGS sequence"/>
</dbReference>
<dbReference type="AlphaFoldDB" id="A0A1M7P673"/>
<dbReference type="EMBL" id="FRDA01000008">
    <property type="protein sequence ID" value="SHN11854.1"/>
    <property type="molecule type" value="Genomic_DNA"/>
</dbReference>
<protein>
    <submittedName>
        <fullName evidence="2">Uncharacterized protein</fullName>
    </submittedName>
</protein>
<keyword evidence="1" id="KW-0812">Transmembrane</keyword>
<sequence>MRSEILAISSVRLFRLAVGTVLLVAGMALLAAQGLAWLNLEPRLLATLEGGAACDLGMQGRAGATPYSPSSNRLLISSTRPSSASCSPSPSVSK</sequence>
<proteinExistence type="predicted"/>